<dbReference type="InterPro" id="IPR002733">
    <property type="entry name" value="AMMECR1_domain"/>
</dbReference>
<dbReference type="Pfam" id="PF01871">
    <property type="entry name" value="AMMECR1"/>
    <property type="match status" value="1"/>
</dbReference>
<dbReference type="Gene3D" id="3.30.700.20">
    <property type="entry name" value="Hypothetical protein ph0010, domain 1"/>
    <property type="match status" value="1"/>
</dbReference>
<dbReference type="InterPro" id="IPR027623">
    <property type="entry name" value="AmmeMemoSam_A"/>
</dbReference>
<dbReference type="Proteomes" id="UP001447842">
    <property type="component" value="Chromosome"/>
</dbReference>
<accession>A0ABZ3H7J6</accession>
<feature type="domain" description="AMMECR1" evidence="1">
    <location>
        <begin position="2"/>
        <end position="193"/>
    </location>
</feature>
<sequence length="332" mass="37151">MTLQDILLKLARAAIEERFGKPFSFSKEILMEQFPQLSEQRATFVTINIDGDSLRGCIGSLLPHATLFDDVVYNAKAAAFSDKRFFPLSESEYPYCSIEISLLGLPEEVEYSDAEDLKAKIRPGIDGVILQQEDRSATFLPQVWEEFPSFDHFFGQLGVKAGIRGFALDQHPRIYIYQVERFEDRALDDEEALSEDAAAAEPTPAASYATAQDAEAGFYRALEYGDLDAMLGVWAEDDAVVCIHPGGERIQGSAAVNRSWREMLSGQPIMRFELEEVQRTGDAQLSVHTLRERIFVGSQLAGVALTTNVYKQEEGGWRMLMHHASPDPVVMR</sequence>
<protein>
    <submittedName>
        <fullName evidence="2">AmmeMemoRadiSam system protein A</fullName>
    </submittedName>
</protein>
<dbReference type="InterPro" id="IPR037401">
    <property type="entry name" value="SnoaL-like"/>
</dbReference>
<evidence type="ECO:0000259" key="1">
    <source>
        <dbReference type="PROSITE" id="PS51112"/>
    </source>
</evidence>
<dbReference type="SUPFAM" id="SSF54427">
    <property type="entry name" value="NTF2-like"/>
    <property type="match status" value="1"/>
</dbReference>
<dbReference type="InterPro" id="IPR036071">
    <property type="entry name" value="AMMECR1_dom_sf"/>
</dbReference>
<dbReference type="PANTHER" id="PTHR34957:SF1">
    <property type="entry name" value="NUCLEAR TRANSPORT FACTOR 2 (NTF2) FAMILY PROTEIN"/>
    <property type="match status" value="1"/>
</dbReference>
<dbReference type="Gene3D" id="3.30.1490.150">
    <property type="entry name" value="Hypothetical protein ph0010, domain 2"/>
    <property type="match status" value="1"/>
</dbReference>
<keyword evidence="3" id="KW-1185">Reference proteome</keyword>
<evidence type="ECO:0000313" key="2">
    <source>
        <dbReference type="EMBL" id="XAU14109.1"/>
    </source>
</evidence>
<name>A0ABZ3H7J6_9BACT</name>
<dbReference type="PANTHER" id="PTHR34957">
    <property type="entry name" value="NUCLEAR TRANSPORT FACTOR 2 (NTF2) FAMILY PROTEIN"/>
    <property type="match status" value="1"/>
</dbReference>
<dbReference type="SUPFAM" id="SSF143447">
    <property type="entry name" value="AMMECR1-like"/>
    <property type="match status" value="1"/>
</dbReference>
<dbReference type="NCBIfam" id="TIGR04335">
    <property type="entry name" value="AmmeMemoSam_A"/>
    <property type="match status" value="1"/>
</dbReference>
<dbReference type="Pfam" id="PF13474">
    <property type="entry name" value="SnoaL_3"/>
    <property type="match status" value="1"/>
</dbReference>
<dbReference type="InterPro" id="IPR032710">
    <property type="entry name" value="NTF2-like_dom_sf"/>
</dbReference>
<dbReference type="PROSITE" id="PS51112">
    <property type="entry name" value="AMMECR1"/>
    <property type="match status" value="1"/>
</dbReference>
<reference evidence="2 3" key="1">
    <citation type="submission" date="2024-03" db="EMBL/GenBank/DDBJ databases">
        <title>Sulfurimonas sp. HSL3-1.</title>
        <authorList>
            <person name="Wang S."/>
        </authorList>
    </citation>
    <scope>NUCLEOTIDE SEQUENCE [LARGE SCALE GENOMIC DNA]</scope>
    <source>
        <strain evidence="2 3">HSL3-1</strain>
    </source>
</reference>
<dbReference type="Gene3D" id="3.10.450.50">
    <property type="match status" value="1"/>
</dbReference>
<dbReference type="RefSeq" id="WP_345969209.1">
    <property type="nucleotide sequence ID" value="NZ_CP147920.1"/>
</dbReference>
<dbReference type="InterPro" id="IPR027485">
    <property type="entry name" value="AMMECR1_N"/>
</dbReference>
<gene>
    <name evidence="2" type="primary">amrA</name>
    <name evidence="2" type="ORF">WCY31_07545</name>
</gene>
<proteinExistence type="predicted"/>
<evidence type="ECO:0000313" key="3">
    <source>
        <dbReference type="Proteomes" id="UP001447842"/>
    </source>
</evidence>
<dbReference type="EMBL" id="CP147920">
    <property type="protein sequence ID" value="XAU14109.1"/>
    <property type="molecule type" value="Genomic_DNA"/>
</dbReference>
<organism evidence="2 3">
    <name type="scientific">Sulfurimonas diazotrophicus</name>
    <dbReference type="NCBI Taxonomy" id="3131939"/>
    <lineage>
        <taxon>Bacteria</taxon>
        <taxon>Pseudomonadati</taxon>
        <taxon>Campylobacterota</taxon>
        <taxon>Epsilonproteobacteria</taxon>
        <taxon>Campylobacterales</taxon>
        <taxon>Sulfurimonadaceae</taxon>
        <taxon>Sulfurimonas</taxon>
    </lineage>
</organism>